<dbReference type="KEGG" id="vde:111250877"/>
<proteinExistence type="predicted"/>
<dbReference type="PROSITE" id="PS50157">
    <property type="entry name" value="ZINC_FINGER_C2H2_2"/>
    <property type="match status" value="3"/>
</dbReference>
<dbReference type="InterPro" id="IPR013087">
    <property type="entry name" value="Znf_C2H2_type"/>
</dbReference>
<dbReference type="InParanoid" id="A0A7M7KF32"/>
<evidence type="ECO:0000256" key="7">
    <source>
        <dbReference type="ARBA" id="ARBA00023242"/>
    </source>
</evidence>
<dbReference type="Proteomes" id="UP000594260">
    <property type="component" value="Unplaced"/>
</dbReference>
<feature type="domain" description="C2H2-type" evidence="9">
    <location>
        <begin position="34"/>
        <end position="61"/>
    </location>
</feature>
<keyword evidence="4 8" id="KW-0863">Zinc-finger</keyword>
<evidence type="ECO:0000256" key="1">
    <source>
        <dbReference type="ARBA" id="ARBA00004123"/>
    </source>
</evidence>
<accession>A0A7M7KF32</accession>
<dbReference type="SMART" id="SM00355">
    <property type="entry name" value="ZnF_C2H2"/>
    <property type="match status" value="3"/>
</dbReference>
<keyword evidence="3" id="KW-0677">Repeat</keyword>
<comment type="subcellular location">
    <subcellularLocation>
        <location evidence="1">Nucleus</location>
    </subcellularLocation>
</comment>
<name>A0A7M7KF32_VARDE</name>
<evidence type="ECO:0000313" key="11">
    <source>
        <dbReference type="Proteomes" id="UP000594260"/>
    </source>
</evidence>
<reference evidence="10" key="1">
    <citation type="submission" date="2021-01" db="UniProtKB">
        <authorList>
            <consortium name="EnsemblMetazoa"/>
        </authorList>
    </citation>
    <scope>IDENTIFICATION</scope>
</reference>
<evidence type="ECO:0000256" key="8">
    <source>
        <dbReference type="PROSITE-ProRule" id="PRU00042"/>
    </source>
</evidence>
<keyword evidence="7" id="KW-0539">Nucleus</keyword>
<evidence type="ECO:0000256" key="4">
    <source>
        <dbReference type="ARBA" id="ARBA00022771"/>
    </source>
</evidence>
<dbReference type="RefSeq" id="XP_022662528.1">
    <property type="nucleotide sequence ID" value="XM_022806793.1"/>
</dbReference>
<evidence type="ECO:0000256" key="3">
    <source>
        <dbReference type="ARBA" id="ARBA00022737"/>
    </source>
</evidence>
<sequence>MEERSDGVETTLFSTEFLEGSLISKMLENSFEDFKCRLCNYRSNFKHNLKRHILSHTDVRPFACKFCGKMLRTMCHLRRHESIHTRAFNCRLCTLSFEQRNRLVAHVASQHVGADRARDLIDAWLKIGRENRTDEDQLLVV</sequence>
<dbReference type="OrthoDB" id="9451254at2759"/>
<keyword evidence="2" id="KW-0479">Metal-binding</keyword>
<organism evidence="10 11">
    <name type="scientific">Varroa destructor</name>
    <name type="common">Honeybee mite</name>
    <dbReference type="NCBI Taxonomy" id="109461"/>
    <lineage>
        <taxon>Eukaryota</taxon>
        <taxon>Metazoa</taxon>
        <taxon>Ecdysozoa</taxon>
        <taxon>Arthropoda</taxon>
        <taxon>Chelicerata</taxon>
        <taxon>Arachnida</taxon>
        <taxon>Acari</taxon>
        <taxon>Parasitiformes</taxon>
        <taxon>Mesostigmata</taxon>
        <taxon>Gamasina</taxon>
        <taxon>Dermanyssoidea</taxon>
        <taxon>Varroidae</taxon>
        <taxon>Varroa</taxon>
    </lineage>
</organism>
<dbReference type="GO" id="GO:0003677">
    <property type="term" value="F:DNA binding"/>
    <property type="evidence" value="ECO:0007669"/>
    <property type="project" value="UniProtKB-KW"/>
</dbReference>
<dbReference type="Gene3D" id="3.30.160.60">
    <property type="entry name" value="Classic Zinc Finger"/>
    <property type="match status" value="2"/>
</dbReference>
<dbReference type="InterPro" id="IPR036236">
    <property type="entry name" value="Znf_C2H2_sf"/>
</dbReference>
<evidence type="ECO:0000256" key="6">
    <source>
        <dbReference type="ARBA" id="ARBA00023125"/>
    </source>
</evidence>
<dbReference type="FunFam" id="3.30.160.60:FF:000446">
    <property type="entry name" value="Zinc finger protein"/>
    <property type="match status" value="1"/>
</dbReference>
<dbReference type="EnsemblMetazoa" id="XM_022806793">
    <property type="protein sequence ID" value="XP_022662528"/>
    <property type="gene ID" value="LOC111250877"/>
</dbReference>
<dbReference type="PANTHER" id="PTHR24404">
    <property type="entry name" value="ZINC FINGER PROTEIN"/>
    <property type="match status" value="1"/>
</dbReference>
<dbReference type="InterPro" id="IPR050589">
    <property type="entry name" value="Ikaros_C2H2-ZF"/>
</dbReference>
<feature type="domain" description="C2H2-type" evidence="9">
    <location>
        <begin position="62"/>
        <end position="85"/>
    </location>
</feature>
<dbReference type="GeneID" id="111250877"/>
<dbReference type="PROSITE" id="PS00028">
    <property type="entry name" value="ZINC_FINGER_C2H2_1"/>
    <property type="match status" value="2"/>
</dbReference>
<dbReference type="OMA" id="HTRAFNC"/>
<evidence type="ECO:0000259" key="9">
    <source>
        <dbReference type="PROSITE" id="PS50157"/>
    </source>
</evidence>
<feature type="domain" description="C2H2-type" evidence="9">
    <location>
        <begin position="88"/>
        <end position="116"/>
    </location>
</feature>
<dbReference type="GO" id="GO:0005634">
    <property type="term" value="C:nucleus"/>
    <property type="evidence" value="ECO:0007669"/>
    <property type="project" value="UniProtKB-SubCell"/>
</dbReference>
<dbReference type="AlphaFoldDB" id="A0A7M7KF32"/>
<dbReference type="GO" id="GO:0008270">
    <property type="term" value="F:zinc ion binding"/>
    <property type="evidence" value="ECO:0007669"/>
    <property type="project" value="UniProtKB-KW"/>
</dbReference>
<keyword evidence="6" id="KW-0238">DNA-binding</keyword>
<dbReference type="SUPFAM" id="SSF57667">
    <property type="entry name" value="beta-beta-alpha zinc fingers"/>
    <property type="match status" value="1"/>
</dbReference>
<protein>
    <recommendedName>
        <fullName evidence="9">C2H2-type domain-containing protein</fullName>
    </recommendedName>
</protein>
<keyword evidence="11" id="KW-1185">Reference proteome</keyword>
<evidence type="ECO:0000256" key="5">
    <source>
        <dbReference type="ARBA" id="ARBA00022833"/>
    </source>
</evidence>
<evidence type="ECO:0000313" key="10">
    <source>
        <dbReference type="EnsemblMetazoa" id="XP_022662528"/>
    </source>
</evidence>
<keyword evidence="5" id="KW-0862">Zinc</keyword>
<evidence type="ECO:0000256" key="2">
    <source>
        <dbReference type="ARBA" id="ARBA00022723"/>
    </source>
</evidence>